<sequence>MDVFKQKYPKIYFFQRNQTYQLLHDKHIMQWSKNTTQHASSTPRKQEKLPCKSKHMELVQKNSYNANLNTWN</sequence>
<evidence type="ECO:0000313" key="1">
    <source>
        <dbReference type="EMBL" id="PNT50280.1"/>
    </source>
</evidence>
<keyword evidence="2" id="KW-1185">Reference proteome</keyword>
<organism evidence="1 2">
    <name type="scientific">Populus trichocarpa</name>
    <name type="common">Western balsam poplar</name>
    <name type="synonym">Populus balsamifera subsp. trichocarpa</name>
    <dbReference type="NCBI Taxonomy" id="3694"/>
    <lineage>
        <taxon>Eukaryota</taxon>
        <taxon>Viridiplantae</taxon>
        <taxon>Streptophyta</taxon>
        <taxon>Embryophyta</taxon>
        <taxon>Tracheophyta</taxon>
        <taxon>Spermatophyta</taxon>
        <taxon>Magnoliopsida</taxon>
        <taxon>eudicotyledons</taxon>
        <taxon>Gunneridae</taxon>
        <taxon>Pentapetalae</taxon>
        <taxon>rosids</taxon>
        <taxon>fabids</taxon>
        <taxon>Malpighiales</taxon>
        <taxon>Salicaceae</taxon>
        <taxon>Saliceae</taxon>
        <taxon>Populus</taxon>
    </lineage>
</organism>
<dbReference type="InParanoid" id="A0A2K2BKH9"/>
<accession>A0A2K2BKH9</accession>
<dbReference type="EMBL" id="CM009291">
    <property type="protein sequence ID" value="PNT50280.1"/>
    <property type="molecule type" value="Genomic_DNA"/>
</dbReference>
<dbReference type="Proteomes" id="UP000006729">
    <property type="component" value="Chromosome 2"/>
</dbReference>
<reference evidence="1 2" key="1">
    <citation type="journal article" date="2006" name="Science">
        <title>The genome of black cottonwood, Populus trichocarpa (Torr. &amp; Gray).</title>
        <authorList>
            <person name="Tuskan G.A."/>
            <person name="Difazio S."/>
            <person name="Jansson S."/>
            <person name="Bohlmann J."/>
            <person name="Grigoriev I."/>
            <person name="Hellsten U."/>
            <person name="Putnam N."/>
            <person name="Ralph S."/>
            <person name="Rombauts S."/>
            <person name="Salamov A."/>
            <person name="Schein J."/>
            <person name="Sterck L."/>
            <person name="Aerts A."/>
            <person name="Bhalerao R.R."/>
            <person name="Bhalerao R.P."/>
            <person name="Blaudez D."/>
            <person name="Boerjan W."/>
            <person name="Brun A."/>
            <person name="Brunner A."/>
            <person name="Busov V."/>
            <person name="Campbell M."/>
            <person name="Carlson J."/>
            <person name="Chalot M."/>
            <person name="Chapman J."/>
            <person name="Chen G.L."/>
            <person name="Cooper D."/>
            <person name="Coutinho P.M."/>
            <person name="Couturier J."/>
            <person name="Covert S."/>
            <person name="Cronk Q."/>
            <person name="Cunningham R."/>
            <person name="Davis J."/>
            <person name="Degroeve S."/>
            <person name="Dejardin A."/>
            <person name="Depamphilis C."/>
            <person name="Detter J."/>
            <person name="Dirks B."/>
            <person name="Dubchak I."/>
            <person name="Duplessis S."/>
            <person name="Ehlting J."/>
            <person name="Ellis B."/>
            <person name="Gendler K."/>
            <person name="Goodstein D."/>
            <person name="Gribskov M."/>
            <person name="Grimwood J."/>
            <person name="Groover A."/>
            <person name="Gunter L."/>
            <person name="Hamberger B."/>
            <person name="Heinze B."/>
            <person name="Helariutta Y."/>
            <person name="Henrissat B."/>
            <person name="Holligan D."/>
            <person name="Holt R."/>
            <person name="Huang W."/>
            <person name="Islam-Faridi N."/>
            <person name="Jones S."/>
            <person name="Jones-Rhoades M."/>
            <person name="Jorgensen R."/>
            <person name="Joshi C."/>
            <person name="Kangasjarvi J."/>
            <person name="Karlsson J."/>
            <person name="Kelleher C."/>
            <person name="Kirkpatrick R."/>
            <person name="Kirst M."/>
            <person name="Kohler A."/>
            <person name="Kalluri U."/>
            <person name="Larimer F."/>
            <person name="Leebens-Mack J."/>
            <person name="Leple J.C."/>
            <person name="Locascio P."/>
            <person name="Lou Y."/>
            <person name="Lucas S."/>
            <person name="Martin F."/>
            <person name="Montanini B."/>
            <person name="Napoli C."/>
            <person name="Nelson D.R."/>
            <person name="Nelson C."/>
            <person name="Nieminen K."/>
            <person name="Nilsson O."/>
            <person name="Pereda V."/>
            <person name="Peter G."/>
            <person name="Philippe R."/>
            <person name="Pilate G."/>
            <person name="Poliakov A."/>
            <person name="Razumovskaya J."/>
            <person name="Richardson P."/>
            <person name="Rinaldi C."/>
            <person name="Ritland K."/>
            <person name="Rouze P."/>
            <person name="Ryaboy D."/>
            <person name="Schmutz J."/>
            <person name="Schrader J."/>
            <person name="Segerman B."/>
            <person name="Shin H."/>
            <person name="Siddiqui A."/>
            <person name="Sterky F."/>
            <person name="Terry A."/>
            <person name="Tsai C.J."/>
            <person name="Uberbacher E."/>
            <person name="Unneberg P."/>
            <person name="Vahala J."/>
            <person name="Wall K."/>
            <person name="Wessler S."/>
            <person name="Yang G."/>
            <person name="Yin T."/>
            <person name="Douglas C."/>
            <person name="Marra M."/>
            <person name="Sandberg G."/>
            <person name="Van de Peer Y."/>
            <person name="Rokhsar D."/>
        </authorList>
    </citation>
    <scope>NUCLEOTIDE SEQUENCE [LARGE SCALE GENOMIC DNA]</scope>
    <source>
        <strain evidence="2">cv. Nisqually</strain>
    </source>
</reference>
<gene>
    <name evidence="1" type="ORF">POPTR_002G179200</name>
</gene>
<proteinExistence type="predicted"/>
<dbReference type="AlphaFoldDB" id="A0A2K2BKH9"/>
<protein>
    <submittedName>
        <fullName evidence="1">Uncharacterized protein</fullName>
    </submittedName>
</protein>
<evidence type="ECO:0000313" key="2">
    <source>
        <dbReference type="Proteomes" id="UP000006729"/>
    </source>
</evidence>
<name>A0A2K2BKH9_POPTR</name>